<evidence type="ECO:0000259" key="2">
    <source>
        <dbReference type="Pfam" id="PF15149"/>
    </source>
</evidence>
<gene>
    <name evidence="5" type="ORF">HHUSO_G19802</name>
</gene>
<dbReference type="Pfam" id="PF22831">
    <property type="entry name" value="CATSPERB_Ig-like"/>
    <property type="match status" value="1"/>
</dbReference>
<evidence type="ECO:0000259" key="3">
    <source>
        <dbReference type="Pfam" id="PF22830"/>
    </source>
</evidence>
<dbReference type="Pfam" id="PF22830">
    <property type="entry name" value="CATSPERB_head"/>
    <property type="match status" value="1"/>
</dbReference>
<dbReference type="InterPro" id="IPR053903">
    <property type="entry name" value="CATSPERB_head"/>
</dbReference>
<name>A0ABR0Z384_HUSHU</name>
<dbReference type="InterPro" id="IPR048789">
    <property type="entry name" value="CATSPERB_C"/>
</dbReference>
<proteinExistence type="predicted"/>
<dbReference type="PANTHER" id="PTHR14705:SF0">
    <property type="entry name" value="CATION CHANNEL SPERM-ASSOCIATED AUXILIARY SUBUNIT BETA"/>
    <property type="match status" value="1"/>
</dbReference>
<feature type="transmembrane region" description="Helical" evidence="1">
    <location>
        <begin position="590"/>
        <end position="612"/>
    </location>
</feature>
<dbReference type="InterPro" id="IPR053904">
    <property type="entry name" value="CATSPERB_Ig-like"/>
</dbReference>
<feature type="domain" description="CATSPERB Ig-like" evidence="4">
    <location>
        <begin position="310"/>
        <end position="407"/>
    </location>
</feature>
<keyword evidence="1" id="KW-1133">Transmembrane helix</keyword>
<comment type="caution">
    <text evidence="5">The sequence shown here is derived from an EMBL/GenBank/DDBJ whole genome shotgun (WGS) entry which is preliminary data.</text>
</comment>
<protein>
    <submittedName>
        <fullName evidence="5">Cation channel sperm-associated protein subunit beta-like</fullName>
    </submittedName>
</protein>
<feature type="domain" description="Cation channel sperm-associated protein subunit beta C-terminal" evidence="2">
    <location>
        <begin position="410"/>
        <end position="650"/>
    </location>
</feature>
<dbReference type="PANTHER" id="PTHR14705">
    <property type="entry name" value="CATION CHANNEL SPERM-ASSOCIATED PROTEIN SUBUNIT BETA"/>
    <property type="match status" value="1"/>
</dbReference>
<keyword evidence="1" id="KW-0472">Membrane</keyword>
<keyword evidence="6" id="KW-1185">Reference proteome</keyword>
<dbReference type="EMBL" id="JAHFZB010000018">
    <property type="protein sequence ID" value="KAK6479134.1"/>
    <property type="molecule type" value="Genomic_DNA"/>
</dbReference>
<evidence type="ECO:0000259" key="4">
    <source>
        <dbReference type="Pfam" id="PF22831"/>
    </source>
</evidence>
<accession>A0ABR0Z384</accession>
<feature type="transmembrane region" description="Helical" evidence="1">
    <location>
        <begin position="624"/>
        <end position="644"/>
    </location>
</feature>
<keyword evidence="1" id="KW-0812">Transmembrane</keyword>
<reference evidence="5 6" key="1">
    <citation type="submission" date="2021-05" db="EMBL/GenBank/DDBJ databases">
        <authorList>
            <person name="Zahm M."/>
            <person name="Klopp C."/>
            <person name="Cabau C."/>
            <person name="Kuhl H."/>
            <person name="Suciu R."/>
            <person name="Ciorpac M."/>
            <person name="Holostenco D."/>
            <person name="Gessner J."/>
            <person name="Wuertz S."/>
            <person name="Hohne C."/>
            <person name="Stock M."/>
            <person name="Gislard M."/>
            <person name="Lluch J."/>
            <person name="Milhes M."/>
            <person name="Lampietro C."/>
            <person name="Lopez Roques C."/>
            <person name="Donnadieu C."/>
            <person name="Du K."/>
            <person name="Schartl M."/>
            <person name="Guiguen Y."/>
        </authorList>
    </citation>
    <scope>NUCLEOTIDE SEQUENCE [LARGE SCALE GENOMIC DNA]</scope>
    <source>
        <strain evidence="5">Hh-F2</strain>
        <tissue evidence="5">Blood</tissue>
    </source>
</reference>
<sequence length="671" mass="75199">MNKPVLFQCHYLVWCSEDGGNTKKQEYLLIEKFLYFCVHKQKWCFVTNFAHETFSFQGSLRYSKLNKTKSEFSNLYCDHLGSLILLALDAHSPNGLKVENIDPASLMMDDDLGFDRPLALQYIGDKTALFHEFGPYLANPSAVDSSPKLSNSYIGKVIQLSSGGRGVITEVYTTHISNHFLAVAVVDILEMFNGEPLITDPNQSYSLTVRDVSNSSVDLQLYNTDSTDGFQLTDIGKTIVIPGTSSFLITDVVNAKSVIAISTMPKLVRKDKTYNPAQWMLFNFGFGYERTWRITEGECRHSLQSFGDFETNSLVYIVIQETMSFSFKASVSESGMSYFQKKLMKVIVGNPSLLKVTAAHSWDSLGNHILNITAFSMFFQKGMTTISVYVPEASLLCSLSSFTFRLRNFCPTSMRITYIPDRFISSDEWLYGSPVDSMGNKLLMDLPVNYRPPSQLGIAIPVSDNIYNADPSKPRPRQYYQISINTGTYKQCAGKSSQAECGCTEEMRLSPLAAHSDCRKRTRPGHDNQPLKAPQFVTVTEVNNRTNWRITGTNAVPSLLKMREYLGTSLNSTLYNPDCRSAFMQGSELFHFRISVIPGISVTCCISVLQIYIDGPPLAFPAQYLINTITAIVLGGILLVVFLLKLYEVKLPSKNSFTNLFRKRNSVTPLS</sequence>
<dbReference type="Proteomes" id="UP001369086">
    <property type="component" value="Unassembled WGS sequence"/>
</dbReference>
<evidence type="ECO:0000256" key="1">
    <source>
        <dbReference type="SAM" id="Phobius"/>
    </source>
</evidence>
<feature type="domain" description="CATSPERB head" evidence="3">
    <location>
        <begin position="118"/>
        <end position="295"/>
    </location>
</feature>
<organism evidence="5 6">
    <name type="scientific">Huso huso</name>
    <name type="common">Beluga</name>
    <name type="synonym">Acipenser huso</name>
    <dbReference type="NCBI Taxonomy" id="61971"/>
    <lineage>
        <taxon>Eukaryota</taxon>
        <taxon>Metazoa</taxon>
        <taxon>Chordata</taxon>
        <taxon>Craniata</taxon>
        <taxon>Vertebrata</taxon>
        <taxon>Euteleostomi</taxon>
        <taxon>Actinopterygii</taxon>
        <taxon>Chondrostei</taxon>
        <taxon>Acipenseriformes</taxon>
        <taxon>Acipenseridae</taxon>
        <taxon>Huso</taxon>
    </lineage>
</organism>
<evidence type="ECO:0000313" key="5">
    <source>
        <dbReference type="EMBL" id="KAK6479134.1"/>
    </source>
</evidence>
<evidence type="ECO:0000313" key="6">
    <source>
        <dbReference type="Proteomes" id="UP001369086"/>
    </source>
</evidence>
<dbReference type="Pfam" id="PF15149">
    <property type="entry name" value="CATSPERB_C"/>
    <property type="match status" value="1"/>
</dbReference>
<dbReference type="InterPro" id="IPR028748">
    <property type="entry name" value="CATSPERB"/>
</dbReference>